<dbReference type="SUPFAM" id="SSF55781">
    <property type="entry name" value="GAF domain-like"/>
    <property type="match status" value="1"/>
</dbReference>
<sequence>MEEPATHAGPETTSEASRRLDEARLRLVHLDAEGASSLAAKLARIARIAARCLAVERVSIWMFSSEHGGGLRALEIFDPRAPEDDIRWISAQSLGAYARMLCDRRVIAAHRVREDDATHHLVDGYFAPLEISATVEAPIYRDGVVVGVVCHEHRGPARTWTAEEADFAVSVAEVVALELATADLREAHEALRRQEVAMHDAMRDEAIARLARGVAHDVNNLLAVVVSAAALLRRNARGDAPPAEAEVIEEAANSAARLVRDLLEVGRAASTDRGDCELDEALHDAVPSLRGIASERRLAIIPDAPGWIVPLSMVRLEQVLLNLVANACDATRAGGRIEVRTLVVAPGRVAIEIEDDGTGIGPGVMPHLFEPYFSTKSAGRGLGLPTVLAIVRGARGAIDIAPAPGGRGTIARVELPAKAPTR</sequence>
<accession>A0A0F6YGY9</accession>
<dbReference type="PRINTS" id="PR00344">
    <property type="entry name" value="BCTRLSENSOR"/>
</dbReference>
<reference evidence="5 6" key="1">
    <citation type="submission" date="2015-03" db="EMBL/GenBank/DDBJ databases">
        <title>Genome assembly of Sandaracinus amylolyticus DSM 53668.</title>
        <authorList>
            <person name="Sharma G."/>
            <person name="Subramanian S."/>
        </authorList>
    </citation>
    <scope>NUCLEOTIDE SEQUENCE [LARGE SCALE GENOMIC DNA]</scope>
    <source>
        <strain evidence="5 6">DSM 53668</strain>
    </source>
</reference>
<dbReference type="KEGG" id="samy:DB32_002390"/>
<feature type="domain" description="Histidine kinase" evidence="4">
    <location>
        <begin position="213"/>
        <end position="419"/>
    </location>
</feature>
<keyword evidence="5" id="KW-0808">Transferase</keyword>
<gene>
    <name evidence="5" type="ORF">DB32_002390</name>
</gene>
<dbReference type="GO" id="GO:0000155">
    <property type="term" value="F:phosphorelay sensor kinase activity"/>
    <property type="evidence" value="ECO:0007669"/>
    <property type="project" value="InterPro"/>
</dbReference>
<keyword evidence="3" id="KW-0597">Phosphoprotein</keyword>
<protein>
    <recommendedName>
        <fullName evidence="2">histidine kinase</fullName>
        <ecNumber evidence="2">2.7.13.3</ecNumber>
    </recommendedName>
</protein>
<dbReference type="RefSeq" id="WP_053232502.1">
    <property type="nucleotide sequence ID" value="NZ_CP011125.1"/>
</dbReference>
<evidence type="ECO:0000256" key="1">
    <source>
        <dbReference type="ARBA" id="ARBA00000085"/>
    </source>
</evidence>
<dbReference type="PANTHER" id="PTHR43065:SF42">
    <property type="entry name" value="TWO-COMPONENT SENSOR PPRA"/>
    <property type="match status" value="1"/>
</dbReference>
<evidence type="ECO:0000259" key="4">
    <source>
        <dbReference type="PROSITE" id="PS50109"/>
    </source>
</evidence>
<dbReference type="InterPro" id="IPR005467">
    <property type="entry name" value="His_kinase_dom"/>
</dbReference>
<dbReference type="SUPFAM" id="SSF47384">
    <property type="entry name" value="Homodimeric domain of signal transducing histidine kinase"/>
    <property type="match status" value="1"/>
</dbReference>
<dbReference type="Gene3D" id="1.10.287.130">
    <property type="match status" value="1"/>
</dbReference>
<dbReference type="SMART" id="SM00388">
    <property type="entry name" value="HisKA"/>
    <property type="match status" value="1"/>
</dbReference>
<dbReference type="STRING" id="927083.DB32_002390"/>
<dbReference type="SMART" id="SM00387">
    <property type="entry name" value="HATPase_c"/>
    <property type="match status" value="1"/>
</dbReference>
<dbReference type="InterPro" id="IPR003018">
    <property type="entry name" value="GAF"/>
</dbReference>
<proteinExistence type="predicted"/>
<dbReference type="EC" id="2.7.13.3" evidence="2"/>
<comment type="catalytic activity">
    <reaction evidence="1">
        <text>ATP + protein L-histidine = ADP + protein N-phospho-L-histidine.</text>
        <dbReference type="EC" id="2.7.13.3"/>
    </reaction>
</comment>
<dbReference type="InterPro" id="IPR036890">
    <property type="entry name" value="HATPase_C_sf"/>
</dbReference>
<dbReference type="Proteomes" id="UP000034883">
    <property type="component" value="Chromosome"/>
</dbReference>
<dbReference type="Pfam" id="PF02518">
    <property type="entry name" value="HATPase_c"/>
    <property type="match status" value="1"/>
</dbReference>
<dbReference type="InterPro" id="IPR029016">
    <property type="entry name" value="GAF-like_dom_sf"/>
</dbReference>
<evidence type="ECO:0000256" key="2">
    <source>
        <dbReference type="ARBA" id="ARBA00012438"/>
    </source>
</evidence>
<keyword evidence="5" id="KW-0418">Kinase</keyword>
<dbReference type="Pfam" id="PF00512">
    <property type="entry name" value="HisKA"/>
    <property type="match status" value="1"/>
</dbReference>
<name>A0A0F6YGY9_9BACT</name>
<dbReference type="PROSITE" id="PS50109">
    <property type="entry name" value="HIS_KIN"/>
    <property type="match status" value="1"/>
</dbReference>
<dbReference type="OrthoDB" id="5523736at2"/>
<dbReference type="Gene3D" id="3.30.450.40">
    <property type="match status" value="1"/>
</dbReference>
<dbReference type="InterPro" id="IPR004358">
    <property type="entry name" value="Sig_transdc_His_kin-like_C"/>
</dbReference>
<dbReference type="EMBL" id="CP011125">
    <property type="protein sequence ID" value="AKF05241.1"/>
    <property type="molecule type" value="Genomic_DNA"/>
</dbReference>
<keyword evidence="6" id="KW-1185">Reference proteome</keyword>
<dbReference type="PANTHER" id="PTHR43065">
    <property type="entry name" value="SENSOR HISTIDINE KINASE"/>
    <property type="match status" value="1"/>
</dbReference>
<evidence type="ECO:0000313" key="5">
    <source>
        <dbReference type="EMBL" id="AKF05241.1"/>
    </source>
</evidence>
<dbReference type="InterPro" id="IPR036097">
    <property type="entry name" value="HisK_dim/P_sf"/>
</dbReference>
<organism evidence="5 6">
    <name type="scientific">Sandaracinus amylolyticus</name>
    <dbReference type="NCBI Taxonomy" id="927083"/>
    <lineage>
        <taxon>Bacteria</taxon>
        <taxon>Pseudomonadati</taxon>
        <taxon>Myxococcota</taxon>
        <taxon>Polyangia</taxon>
        <taxon>Polyangiales</taxon>
        <taxon>Sandaracinaceae</taxon>
        <taxon>Sandaracinus</taxon>
    </lineage>
</organism>
<dbReference type="SUPFAM" id="SSF55874">
    <property type="entry name" value="ATPase domain of HSP90 chaperone/DNA topoisomerase II/histidine kinase"/>
    <property type="match status" value="1"/>
</dbReference>
<dbReference type="InterPro" id="IPR003661">
    <property type="entry name" value="HisK_dim/P_dom"/>
</dbReference>
<dbReference type="CDD" id="cd00082">
    <property type="entry name" value="HisKA"/>
    <property type="match status" value="1"/>
</dbReference>
<dbReference type="Pfam" id="PF01590">
    <property type="entry name" value="GAF"/>
    <property type="match status" value="1"/>
</dbReference>
<dbReference type="InterPro" id="IPR003594">
    <property type="entry name" value="HATPase_dom"/>
</dbReference>
<dbReference type="Gene3D" id="3.30.565.10">
    <property type="entry name" value="Histidine kinase-like ATPase, C-terminal domain"/>
    <property type="match status" value="1"/>
</dbReference>
<evidence type="ECO:0000256" key="3">
    <source>
        <dbReference type="ARBA" id="ARBA00022553"/>
    </source>
</evidence>
<dbReference type="SMART" id="SM00065">
    <property type="entry name" value="GAF"/>
    <property type="match status" value="1"/>
</dbReference>
<evidence type="ECO:0000313" key="6">
    <source>
        <dbReference type="Proteomes" id="UP000034883"/>
    </source>
</evidence>
<dbReference type="AlphaFoldDB" id="A0A0F6YGY9"/>